<comment type="caution">
    <text evidence="1">The sequence shown here is derived from an EMBL/GenBank/DDBJ whole genome shotgun (WGS) entry which is preliminary data.</text>
</comment>
<evidence type="ECO:0000313" key="1">
    <source>
        <dbReference type="EMBL" id="TGX82339.1"/>
    </source>
</evidence>
<organism evidence="1 2">
    <name type="scientific">Palleniella muris</name>
    <dbReference type="NCBI Taxonomy" id="3038145"/>
    <lineage>
        <taxon>Bacteria</taxon>
        <taxon>Pseudomonadati</taxon>
        <taxon>Bacteroidota</taxon>
        <taxon>Bacteroidia</taxon>
        <taxon>Bacteroidales</taxon>
        <taxon>Prevotellaceae</taxon>
        <taxon>Palleniella</taxon>
    </lineage>
</organism>
<reference evidence="1" key="1">
    <citation type="submission" date="2019-04" db="EMBL/GenBank/DDBJ databases">
        <title>Microbes associate with the intestines of laboratory mice.</title>
        <authorList>
            <person name="Navarre W."/>
            <person name="Wong E."/>
            <person name="Huang K."/>
            <person name="Tropini C."/>
            <person name="Ng K."/>
            <person name="Yu B."/>
        </authorList>
    </citation>
    <scope>NUCLEOTIDE SEQUENCE</scope>
    <source>
        <strain evidence="1">NM73_A23</strain>
    </source>
</reference>
<dbReference type="EMBL" id="SRZC01000010">
    <property type="protein sequence ID" value="TGX82339.1"/>
    <property type="molecule type" value="Genomic_DNA"/>
</dbReference>
<dbReference type="Proteomes" id="UP000308886">
    <property type="component" value="Unassembled WGS sequence"/>
</dbReference>
<gene>
    <name evidence="1" type="ORF">E5358_07275</name>
</gene>
<sequence>MATIKVKFRPSSVAGKEGTVYYHIINQREIRCIGTDYHVLPCEWDSRHASVHIARDSCRKAHLQLIQDKICWELRQMRTVVLQKEGYGYGIDELAETLRRLPSCQSVFSFIRTQIERKEQMKRWGTAKTYSDALRKFSAFRCGNDIAFGSLTSDMVEGYEAWLCCQRLKQNTIAYYLRTLRTLYHKAVETGLVEERNIFRHVRTSSVHTSKRAISIECIRNIVQLHLRQGSALAFARDMFMFSLYMRGMAFVDMAFLKKSDVRYGVLSYNRRKTNQSLTIGWEPPVQRIVDAYASETQGTSYLLPIIRKEDGNEYRAYKQVLQNVNRNLKKIGEMLGFKMSLTIYVARHSWASAALNMNIPLATISEGMGHHSYRTTQIYLESIGTNRINQANWKIMQAILGSEE</sequence>
<keyword evidence="2" id="KW-1185">Reference proteome</keyword>
<protein>
    <submittedName>
        <fullName evidence="1">Site-specific integrase</fullName>
    </submittedName>
</protein>
<accession>A0AC61QQJ7</accession>
<name>A0AC61QQJ7_9BACT</name>
<evidence type="ECO:0000313" key="2">
    <source>
        <dbReference type="Proteomes" id="UP000308886"/>
    </source>
</evidence>
<proteinExistence type="predicted"/>